<dbReference type="InterPro" id="IPR050991">
    <property type="entry name" value="ECM_Regulatory_Proteins"/>
</dbReference>
<dbReference type="PROSITE" id="PS50853">
    <property type="entry name" value="FN3"/>
    <property type="match status" value="3"/>
</dbReference>
<sequence>MSALSCSSFTKLTTLAANATNYTNTGLAASTAYRYKVRAVRGSERSGYSGIATATTLPPLKTPSNVTGTVLTSTSLKLTWVDGNSTETGYEVWRCVGSSCTTFTKLTTLAANATTYTNTGLAASTAYRYKVRAVRGSERSGYSNVVTAMTLPASPSSLVAKAATSTKVNLTWKDNSKDESGFAVERCKGTTCTNFARIRTTAANAISFSDTTVAGKTAYRYRVRAVRGTGVSAASNIATVKTP</sequence>
<dbReference type="PANTHER" id="PTHR46708">
    <property type="entry name" value="TENASCIN"/>
    <property type="match status" value="1"/>
</dbReference>
<feature type="domain" description="Fibronectin type-III" evidence="2">
    <location>
        <begin position="1"/>
        <end position="59"/>
    </location>
</feature>
<keyword evidence="4" id="KW-1185">Reference proteome</keyword>
<dbReference type="SUPFAM" id="SSF49265">
    <property type="entry name" value="Fibronectin type III"/>
    <property type="match status" value="2"/>
</dbReference>
<dbReference type="SMART" id="SM00060">
    <property type="entry name" value="FN3"/>
    <property type="match status" value="2"/>
</dbReference>
<dbReference type="PANTHER" id="PTHR46708:SF2">
    <property type="entry name" value="FIBRONECTIN TYPE-III DOMAIN-CONTAINING PROTEIN"/>
    <property type="match status" value="1"/>
</dbReference>
<dbReference type="CDD" id="cd00063">
    <property type="entry name" value="FN3"/>
    <property type="match status" value="2"/>
</dbReference>
<evidence type="ECO:0000313" key="3">
    <source>
        <dbReference type="EMBL" id="QTR50332.1"/>
    </source>
</evidence>
<dbReference type="RefSeq" id="WP_210227695.1">
    <property type="nucleotide sequence ID" value="NZ_CP072800.1"/>
</dbReference>
<keyword evidence="1" id="KW-0677">Repeat</keyword>
<evidence type="ECO:0000256" key="1">
    <source>
        <dbReference type="ARBA" id="ARBA00022737"/>
    </source>
</evidence>
<dbReference type="InterPro" id="IPR013783">
    <property type="entry name" value="Ig-like_fold"/>
</dbReference>
<feature type="domain" description="Fibronectin type-III" evidence="2">
    <location>
        <begin position="62"/>
        <end position="153"/>
    </location>
</feature>
<dbReference type="Pfam" id="PF00041">
    <property type="entry name" value="fn3"/>
    <property type="match status" value="1"/>
</dbReference>
<gene>
    <name evidence="3" type="ORF">J8380_01730</name>
</gene>
<reference evidence="3 4" key="1">
    <citation type="submission" date="2021-04" db="EMBL/GenBank/DDBJ databases">
        <title>Genomics, taxonomy and metabolism of representatives of sulfur bacteria of the genus Thiothrix: Thiothrix fructosivorans QT, Thiothrix unzii A1T and three new species, Thiothrix subterranea sp. nov., Thiothrix litoralis sp. nov. and 'Candidatus Thiothrix anitrata' sp. nov.</title>
        <authorList>
            <person name="Ravin N.V."/>
            <person name="Smolyakov D."/>
            <person name="Rudenko T.S."/>
            <person name="Mardanov A.V."/>
            <person name="Beletsky A.V."/>
            <person name="Markov N.D."/>
            <person name="Fomenkov A.I."/>
            <person name="Roberts R.J."/>
            <person name="Karnachuk O.V."/>
            <person name="Novikov A."/>
            <person name="Grabovich M.Y."/>
        </authorList>
    </citation>
    <scope>NUCLEOTIDE SEQUENCE [LARGE SCALE GENOMIC DNA]</scope>
    <source>
        <strain evidence="3 4">A52</strain>
    </source>
</reference>
<proteinExistence type="predicted"/>
<dbReference type="Gene3D" id="2.60.40.10">
    <property type="entry name" value="Immunoglobulins"/>
    <property type="match status" value="3"/>
</dbReference>
<dbReference type="InterPro" id="IPR036116">
    <property type="entry name" value="FN3_sf"/>
</dbReference>
<protein>
    <submittedName>
        <fullName evidence="3">Fibronectin type III domain-containing protein</fullName>
    </submittedName>
</protein>
<dbReference type="Proteomes" id="UP000672027">
    <property type="component" value="Chromosome"/>
</dbReference>
<dbReference type="InterPro" id="IPR003961">
    <property type="entry name" value="FN3_dom"/>
</dbReference>
<evidence type="ECO:0000313" key="4">
    <source>
        <dbReference type="Proteomes" id="UP000672027"/>
    </source>
</evidence>
<evidence type="ECO:0000259" key="2">
    <source>
        <dbReference type="PROSITE" id="PS50853"/>
    </source>
</evidence>
<accession>A0ABX7X351</accession>
<name>A0ABX7X351_9GAMM</name>
<feature type="domain" description="Fibronectin type-III" evidence="2">
    <location>
        <begin position="154"/>
        <end position="243"/>
    </location>
</feature>
<dbReference type="EMBL" id="CP072800">
    <property type="protein sequence ID" value="QTR50332.1"/>
    <property type="molecule type" value="Genomic_DNA"/>
</dbReference>
<organism evidence="3 4">
    <name type="scientific">Candidatus Thiothrix anitrata</name>
    <dbReference type="NCBI Taxonomy" id="2823902"/>
    <lineage>
        <taxon>Bacteria</taxon>
        <taxon>Pseudomonadati</taxon>
        <taxon>Pseudomonadota</taxon>
        <taxon>Gammaproteobacteria</taxon>
        <taxon>Thiotrichales</taxon>
        <taxon>Thiotrichaceae</taxon>
        <taxon>Thiothrix</taxon>
    </lineage>
</organism>